<dbReference type="RefSeq" id="WP_282301516.1">
    <property type="nucleotide sequence ID" value="NZ_CP124616.1"/>
</dbReference>
<protein>
    <recommendedName>
        <fullName evidence="3">Protein ImuA</fullName>
    </recommendedName>
</protein>
<keyword evidence="2" id="KW-1185">Reference proteome</keyword>
<dbReference type="EMBL" id="CP124616">
    <property type="protein sequence ID" value="WGW04880.1"/>
    <property type="molecule type" value="Genomic_DNA"/>
</dbReference>
<name>A0ABY8QJS6_9RHOB</name>
<proteinExistence type="predicted"/>
<reference evidence="1 2" key="1">
    <citation type="submission" date="2023-05" db="EMBL/GenBank/DDBJ databases">
        <title>YMD87, complete Genome.</title>
        <authorList>
            <person name="Zhang J."/>
            <person name="Xu X."/>
        </authorList>
    </citation>
    <scope>NUCLEOTIDE SEQUENCE [LARGE SCALE GENOMIC DNA]</scope>
    <source>
        <strain evidence="1 2">YMD87</strain>
    </source>
</reference>
<dbReference type="SUPFAM" id="SSF52540">
    <property type="entry name" value="P-loop containing nucleoside triphosphate hydrolases"/>
    <property type="match status" value="1"/>
</dbReference>
<evidence type="ECO:0008006" key="3">
    <source>
        <dbReference type="Google" id="ProtNLM"/>
    </source>
</evidence>
<organism evidence="1 2">
    <name type="scientific">Tropicibacter oceani</name>
    <dbReference type="NCBI Taxonomy" id="3058420"/>
    <lineage>
        <taxon>Bacteria</taxon>
        <taxon>Pseudomonadati</taxon>
        <taxon>Pseudomonadota</taxon>
        <taxon>Alphaproteobacteria</taxon>
        <taxon>Rhodobacterales</taxon>
        <taxon>Roseobacteraceae</taxon>
        <taxon>Tropicibacter</taxon>
    </lineage>
</organism>
<evidence type="ECO:0000313" key="2">
    <source>
        <dbReference type="Proteomes" id="UP001241605"/>
    </source>
</evidence>
<accession>A0ABY8QJS6</accession>
<sequence>MSLADPLLRRRPHRPPPALSLWDEVQLPYARVHEICGRARRTLALQIAAQAGNEVFWIAPPRGGAGLNPDGMVPLIAPGRVTFLTPRNATDLLWCMEEVLRAGCVSTVIAELPEPPPMTPVRRLHLAAETGAGLGMRQPLGLILTPGRGGAAGIETRWSLEPAHQPGRDVWRLERMRARMLPPKVWMLENGRLGPVAKGQTGPSPAMQAVGPGG</sequence>
<gene>
    <name evidence="1" type="ORF">QF118_04855</name>
</gene>
<evidence type="ECO:0000313" key="1">
    <source>
        <dbReference type="EMBL" id="WGW04880.1"/>
    </source>
</evidence>
<dbReference type="InterPro" id="IPR027417">
    <property type="entry name" value="P-loop_NTPase"/>
</dbReference>
<dbReference type="Gene3D" id="3.40.50.300">
    <property type="entry name" value="P-loop containing nucleotide triphosphate hydrolases"/>
    <property type="match status" value="1"/>
</dbReference>
<dbReference type="Proteomes" id="UP001241605">
    <property type="component" value="Chromosome"/>
</dbReference>